<proteinExistence type="predicted"/>
<feature type="domain" description="BFN" evidence="1">
    <location>
        <begin position="1"/>
        <end position="131"/>
    </location>
</feature>
<dbReference type="GO" id="GO:0004518">
    <property type="term" value="F:nuclease activity"/>
    <property type="evidence" value="ECO:0007669"/>
    <property type="project" value="InterPro"/>
</dbReference>
<sequence length="159" mass="17721">MIGMKVRTVAMDQQMNPVVLLVDNAETLALPIWIGTAEAQSIALELQGVRMPRPMTHDLLRAILAQLTVSVNRIVVTDIQNGTYFAEIHLKNNGADVVIDSRPSDAIALALRTEAPIYVEEKVAANGIQLKKAFDEHEVEEFKKFLEKVKPQDFKQKDA</sequence>
<reference evidence="2 3" key="1">
    <citation type="journal article" date="2019" name="Nat. Microbiol.">
        <title>Mediterranean grassland soil C-N compound turnover is dependent on rainfall and depth, and is mediated by genomically divergent microorganisms.</title>
        <authorList>
            <person name="Diamond S."/>
            <person name="Andeer P.F."/>
            <person name="Li Z."/>
            <person name="Crits-Christoph A."/>
            <person name="Burstein D."/>
            <person name="Anantharaman K."/>
            <person name="Lane K.R."/>
            <person name="Thomas B.C."/>
            <person name="Pan C."/>
            <person name="Northen T.R."/>
            <person name="Banfield J.F."/>
        </authorList>
    </citation>
    <scope>NUCLEOTIDE SEQUENCE [LARGE SCALE GENOMIC DNA]</scope>
    <source>
        <strain evidence="2">NP_3</strain>
    </source>
</reference>
<evidence type="ECO:0000259" key="1">
    <source>
        <dbReference type="PROSITE" id="PS51658"/>
    </source>
</evidence>
<dbReference type="EMBL" id="VBAK01000125">
    <property type="protein sequence ID" value="TMI89323.1"/>
    <property type="molecule type" value="Genomic_DNA"/>
</dbReference>
<protein>
    <submittedName>
        <fullName evidence="2">Bifunctional nuclease family protein</fullName>
    </submittedName>
</protein>
<dbReference type="InterPro" id="IPR036104">
    <property type="entry name" value="BFN_sf"/>
</dbReference>
<organism evidence="2 3">
    <name type="scientific">Candidatus Segetimicrobium genomatis</name>
    <dbReference type="NCBI Taxonomy" id="2569760"/>
    <lineage>
        <taxon>Bacteria</taxon>
        <taxon>Bacillati</taxon>
        <taxon>Candidatus Sysuimicrobiota</taxon>
        <taxon>Candidatus Sysuimicrobiia</taxon>
        <taxon>Candidatus Sysuimicrobiales</taxon>
        <taxon>Candidatus Segetimicrobiaceae</taxon>
        <taxon>Candidatus Segetimicrobium</taxon>
    </lineage>
</organism>
<name>A0A537K0L7_9BACT</name>
<dbReference type="AlphaFoldDB" id="A0A537K0L7"/>
<dbReference type="Pfam" id="PF02577">
    <property type="entry name" value="BFN_dom"/>
    <property type="match status" value="1"/>
</dbReference>
<accession>A0A537K0L7</accession>
<comment type="caution">
    <text evidence="2">The sequence shown here is derived from an EMBL/GenBank/DDBJ whole genome shotgun (WGS) entry which is preliminary data.</text>
</comment>
<gene>
    <name evidence="2" type="ORF">E6H00_10020</name>
</gene>
<dbReference type="PROSITE" id="PS51658">
    <property type="entry name" value="BFN"/>
    <property type="match status" value="1"/>
</dbReference>
<evidence type="ECO:0000313" key="2">
    <source>
        <dbReference type="EMBL" id="TMI89323.1"/>
    </source>
</evidence>
<evidence type="ECO:0000313" key="3">
    <source>
        <dbReference type="Proteomes" id="UP000318509"/>
    </source>
</evidence>
<dbReference type="SUPFAM" id="SSF103256">
    <property type="entry name" value="Hypothetical protein TM0160"/>
    <property type="match status" value="1"/>
</dbReference>
<dbReference type="Gene3D" id="3.10.690.10">
    <property type="entry name" value="Bifunctional nuclease domain"/>
    <property type="match status" value="1"/>
</dbReference>
<dbReference type="PANTHER" id="PTHR15160:SF1">
    <property type="entry name" value="VON HIPPEL-LINDAU DISEASE TUMOR SUPPRESSOR"/>
    <property type="match status" value="1"/>
</dbReference>
<dbReference type="Proteomes" id="UP000318509">
    <property type="component" value="Unassembled WGS sequence"/>
</dbReference>
<dbReference type="PANTHER" id="PTHR15160">
    <property type="entry name" value="VON HIPPEL-LINDAU PROTEIN"/>
    <property type="match status" value="1"/>
</dbReference>
<dbReference type="InterPro" id="IPR003729">
    <property type="entry name" value="Bi_nuclease_dom"/>
</dbReference>